<evidence type="ECO:0000259" key="1">
    <source>
        <dbReference type="SMART" id="SM01008"/>
    </source>
</evidence>
<sequence>MPLRHPRAHRQGRAARGAATRLKEAAMDRRLFLQTGAALGQALVIGFGGLPAPAAAKSMRKEALDAWLAVGADGRITVYSGKVDLGTGVRTALTQMVADELEVPMERIALMMGDTATTIDQGQTAGSLSISVGGQQLRRACATARQALATRAATAWGVGPDEVVFQGDGFVRLQADPAKSASYPSLLAEGIQAIEVDPKAPLKKASAHRFVGKSVKRLDIPAKVTGEFTYVHDIRLPGMVHARVLRPDAIQASLMSVDETEAKQLPGYLGTVHKGNFLAVLAKTEWEAVQAAQKVRPTWSVWKGLPAQDRMMETWRAQPVVKTEPRPSHGDVDAGLQQAARTFKASYEFGIHSHASLGPSCAVARAEGGSLEIWSPSQATHSLQTEVALMLGTQPAKVQLHYVDGSGCYGRNGHEDCTADAALAATLLSEKTGQPATVRVQWMRDDEHGWDPKSPPTVVDLEAGLDAQGGVTAWKSRFIIAMQNGTLEEFPLLAAVHSGVAKKGSYTGNIAHNSDVEYAFPATLTRVDRVGNAFLRTAHLRTPGRMQNNFANESFFDELAAAARKDPVQMRLAYLKDPRSREVIEAAAKMAGWQARPAFSAPMPGAVARGRGFAYIRYQNEHTYVAMVCDVAVDRASGKIRVERVFCSHDCGQVINPDGVVNQVEGGIVQTISRTLLEEVRFDASRVTTTDWASYPILTFPEVPRIEVQVINRPEAPPWGAGEMAAAIVPAAIGNGVYDAVGVRLRSVPFVPSRVLAALAAAPKVS</sequence>
<dbReference type="SUPFAM" id="SSF56003">
    <property type="entry name" value="Molybdenum cofactor-binding domain"/>
    <property type="match status" value="2"/>
</dbReference>
<dbReference type="InterPro" id="IPR046867">
    <property type="entry name" value="AldOxase/xan_DH_MoCoBD2"/>
</dbReference>
<dbReference type="EMBL" id="JAEQNE010000003">
    <property type="protein sequence ID" value="MBL0392698.1"/>
    <property type="molecule type" value="Genomic_DNA"/>
</dbReference>
<dbReference type="SMART" id="SM01008">
    <property type="entry name" value="Ald_Xan_dh_C"/>
    <property type="match status" value="1"/>
</dbReference>
<dbReference type="InterPro" id="IPR000674">
    <property type="entry name" value="Ald_Oxase/Xan_DH_a/b"/>
</dbReference>
<dbReference type="Pfam" id="PF02738">
    <property type="entry name" value="MoCoBD_1"/>
    <property type="match status" value="1"/>
</dbReference>
<organism evidence="2 3">
    <name type="scientific">Ramlibacter monticola</name>
    <dbReference type="NCBI Taxonomy" id="1926872"/>
    <lineage>
        <taxon>Bacteria</taxon>
        <taxon>Pseudomonadati</taxon>
        <taxon>Pseudomonadota</taxon>
        <taxon>Betaproteobacteria</taxon>
        <taxon>Burkholderiales</taxon>
        <taxon>Comamonadaceae</taxon>
        <taxon>Ramlibacter</taxon>
    </lineage>
</organism>
<evidence type="ECO:0000313" key="2">
    <source>
        <dbReference type="EMBL" id="MBL0392698.1"/>
    </source>
</evidence>
<dbReference type="PIRSF" id="PIRSF036389">
    <property type="entry name" value="IOR_B"/>
    <property type="match status" value="1"/>
</dbReference>
<dbReference type="InterPro" id="IPR006311">
    <property type="entry name" value="TAT_signal"/>
</dbReference>
<dbReference type="PROSITE" id="PS51318">
    <property type="entry name" value="TAT"/>
    <property type="match status" value="1"/>
</dbReference>
<proteinExistence type="predicted"/>
<feature type="domain" description="Aldehyde oxidase/xanthine dehydrogenase a/b hammerhead" evidence="1">
    <location>
        <begin position="225"/>
        <end position="303"/>
    </location>
</feature>
<dbReference type="Proteomes" id="UP000599109">
    <property type="component" value="Unassembled WGS sequence"/>
</dbReference>
<protein>
    <submittedName>
        <fullName evidence="2">Xanthine dehydrogenase family protein molybdopterin-binding subunit</fullName>
    </submittedName>
</protein>
<dbReference type="PANTHER" id="PTHR47495:SF1">
    <property type="entry name" value="BLL3820 PROTEIN"/>
    <property type="match status" value="1"/>
</dbReference>
<dbReference type="InterPro" id="IPR012368">
    <property type="entry name" value="OxRdtase_Mopterin-bd_su_IorB"/>
</dbReference>
<dbReference type="InterPro" id="IPR037165">
    <property type="entry name" value="AldOxase/xan_DH_Mopterin-bd_sf"/>
</dbReference>
<gene>
    <name evidence="2" type="ORF">JJ685_16275</name>
</gene>
<accession>A0A936Z125</accession>
<dbReference type="Gene3D" id="3.30.365.10">
    <property type="entry name" value="Aldehyde oxidase/xanthine dehydrogenase, molybdopterin binding domain"/>
    <property type="match status" value="4"/>
</dbReference>
<dbReference type="Pfam" id="PF20256">
    <property type="entry name" value="MoCoBD_2"/>
    <property type="match status" value="2"/>
</dbReference>
<dbReference type="AlphaFoldDB" id="A0A936Z125"/>
<comment type="caution">
    <text evidence="2">The sequence shown here is derived from an EMBL/GenBank/DDBJ whole genome shotgun (WGS) entry which is preliminary data.</text>
</comment>
<dbReference type="InterPro" id="IPR008274">
    <property type="entry name" value="AldOxase/xan_DH_MoCoBD1"/>
</dbReference>
<reference evidence="2 3" key="1">
    <citation type="journal article" date="2017" name="Int. J. Syst. Evol. Microbiol.">
        <title>Ramlibacter monticola sp. nov., isolated from forest soil.</title>
        <authorList>
            <person name="Chaudhary D.K."/>
            <person name="Kim J."/>
        </authorList>
    </citation>
    <scope>NUCLEOTIDE SEQUENCE [LARGE SCALE GENOMIC DNA]</scope>
    <source>
        <strain evidence="2 3">KACC 19175</strain>
    </source>
</reference>
<dbReference type="GO" id="GO:0016491">
    <property type="term" value="F:oxidoreductase activity"/>
    <property type="evidence" value="ECO:0007669"/>
    <property type="project" value="InterPro"/>
</dbReference>
<dbReference type="InterPro" id="IPR052516">
    <property type="entry name" value="N-heterocyclic_Hydroxylase"/>
</dbReference>
<name>A0A936Z125_9BURK</name>
<dbReference type="PANTHER" id="PTHR47495">
    <property type="entry name" value="ALDEHYDE DEHYDROGENASE"/>
    <property type="match status" value="1"/>
</dbReference>
<evidence type="ECO:0000313" key="3">
    <source>
        <dbReference type="Proteomes" id="UP000599109"/>
    </source>
</evidence>
<dbReference type="Gene3D" id="3.90.1170.50">
    <property type="entry name" value="Aldehyde oxidase/xanthine dehydrogenase, a/b hammerhead"/>
    <property type="match status" value="1"/>
</dbReference>
<keyword evidence="3" id="KW-1185">Reference proteome</keyword>